<dbReference type="HOGENOM" id="CLU_2417820_0_0_1"/>
<dbReference type="EnsemblProtists" id="EOD37165">
    <property type="protein sequence ID" value="EOD37165"/>
    <property type="gene ID" value="EMIHUDRAFT_225864"/>
</dbReference>
<evidence type="ECO:0000256" key="1">
    <source>
        <dbReference type="SAM" id="MobiDB-lite"/>
    </source>
</evidence>
<evidence type="ECO:0000313" key="3">
    <source>
        <dbReference type="Proteomes" id="UP000013827"/>
    </source>
</evidence>
<dbReference type="RefSeq" id="XP_005789594.1">
    <property type="nucleotide sequence ID" value="XM_005789537.1"/>
</dbReference>
<name>A0A0D3KN30_EMIH1</name>
<dbReference type="GeneID" id="17282435"/>
<reference evidence="3" key="1">
    <citation type="journal article" date="2013" name="Nature">
        <title>Pan genome of the phytoplankton Emiliania underpins its global distribution.</title>
        <authorList>
            <person name="Read B.A."/>
            <person name="Kegel J."/>
            <person name="Klute M.J."/>
            <person name="Kuo A."/>
            <person name="Lefebvre S.C."/>
            <person name="Maumus F."/>
            <person name="Mayer C."/>
            <person name="Miller J."/>
            <person name="Monier A."/>
            <person name="Salamov A."/>
            <person name="Young J."/>
            <person name="Aguilar M."/>
            <person name="Claverie J.M."/>
            <person name="Frickenhaus S."/>
            <person name="Gonzalez K."/>
            <person name="Herman E.K."/>
            <person name="Lin Y.C."/>
            <person name="Napier J."/>
            <person name="Ogata H."/>
            <person name="Sarno A.F."/>
            <person name="Shmutz J."/>
            <person name="Schroeder D."/>
            <person name="de Vargas C."/>
            <person name="Verret F."/>
            <person name="von Dassow P."/>
            <person name="Valentin K."/>
            <person name="Van de Peer Y."/>
            <person name="Wheeler G."/>
            <person name="Dacks J.B."/>
            <person name="Delwiche C.F."/>
            <person name="Dyhrman S.T."/>
            <person name="Glockner G."/>
            <person name="John U."/>
            <person name="Richards T."/>
            <person name="Worden A.Z."/>
            <person name="Zhang X."/>
            <person name="Grigoriev I.V."/>
            <person name="Allen A.E."/>
            <person name="Bidle K."/>
            <person name="Borodovsky M."/>
            <person name="Bowler C."/>
            <person name="Brownlee C."/>
            <person name="Cock J.M."/>
            <person name="Elias M."/>
            <person name="Gladyshev V.N."/>
            <person name="Groth M."/>
            <person name="Guda C."/>
            <person name="Hadaegh A."/>
            <person name="Iglesias-Rodriguez M.D."/>
            <person name="Jenkins J."/>
            <person name="Jones B.M."/>
            <person name="Lawson T."/>
            <person name="Leese F."/>
            <person name="Lindquist E."/>
            <person name="Lobanov A."/>
            <person name="Lomsadze A."/>
            <person name="Malik S.B."/>
            <person name="Marsh M.E."/>
            <person name="Mackinder L."/>
            <person name="Mock T."/>
            <person name="Mueller-Roeber B."/>
            <person name="Pagarete A."/>
            <person name="Parker M."/>
            <person name="Probert I."/>
            <person name="Quesneville H."/>
            <person name="Raines C."/>
            <person name="Rensing S.A."/>
            <person name="Riano-Pachon D.M."/>
            <person name="Richier S."/>
            <person name="Rokitta S."/>
            <person name="Shiraiwa Y."/>
            <person name="Soanes D.M."/>
            <person name="van der Giezen M."/>
            <person name="Wahlund T.M."/>
            <person name="Williams B."/>
            <person name="Wilson W."/>
            <person name="Wolfe G."/>
            <person name="Wurch L.L."/>
        </authorList>
    </citation>
    <scope>NUCLEOTIDE SEQUENCE</scope>
</reference>
<protein>
    <submittedName>
        <fullName evidence="2">Uncharacterized protein</fullName>
    </submittedName>
</protein>
<reference evidence="2" key="2">
    <citation type="submission" date="2024-10" db="UniProtKB">
        <authorList>
            <consortium name="EnsemblProtists"/>
        </authorList>
    </citation>
    <scope>IDENTIFICATION</scope>
</reference>
<accession>A0A0D3KN30</accession>
<organism evidence="2 3">
    <name type="scientific">Emiliania huxleyi (strain CCMP1516)</name>
    <dbReference type="NCBI Taxonomy" id="280463"/>
    <lineage>
        <taxon>Eukaryota</taxon>
        <taxon>Haptista</taxon>
        <taxon>Haptophyta</taxon>
        <taxon>Prymnesiophyceae</taxon>
        <taxon>Isochrysidales</taxon>
        <taxon>Noelaerhabdaceae</taxon>
        <taxon>Emiliania</taxon>
    </lineage>
</organism>
<dbReference type="KEGG" id="ehx:EMIHUDRAFT_225864"/>
<dbReference type="Gene3D" id="3.40.33.10">
    <property type="entry name" value="CAP"/>
    <property type="match status" value="1"/>
</dbReference>
<feature type="region of interest" description="Disordered" evidence="1">
    <location>
        <begin position="1"/>
        <end position="29"/>
    </location>
</feature>
<dbReference type="Proteomes" id="UP000013827">
    <property type="component" value="Unassembled WGS sequence"/>
</dbReference>
<dbReference type="AlphaFoldDB" id="A0A0D3KN30"/>
<sequence>MLAHARLDGRTPGQRASAQGAPYGGENIAAGNADPQAVLWAMCVTLSILHMDHHDPGWVHPVAVGWGQPSRPASDRDRPDSGTIVGARDIGM</sequence>
<evidence type="ECO:0000313" key="2">
    <source>
        <dbReference type="EnsemblProtists" id="EOD37165"/>
    </source>
</evidence>
<dbReference type="PaxDb" id="2903-EOD37165"/>
<dbReference type="InterPro" id="IPR035940">
    <property type="entry name" value="CAP_sf"/>
</dbReference>
<proteinExistence type="predicted"/>
<feature type="region of interest" description="Disordered" evidence="1">
    <location>
        <begin position="67"/>
        <end position="92"/>
    </location>
</feature>
<keyword evidence="3" id="KW-1185">Reference proteome</keyword>